<evidence type="ECO:0000259" key="10">
    <source>
        <dbReference type="PROSITE" id="PS50929"/>
    </source>
</evidence>
<dbReference type="SMART" id="SM00382">
    <property type="entry name" value="AAA"/>
    <property type="match status" value="1"/>
</dbReference>
<dbReference type="PANTHER" id="PTHR24221:SF590">
    <property type="entry name" value="COMPONENT LINKED WITH THE ASSEMBLY OF CYTOCHROME' TRANSPORT TRANSMEMBRANE ATP-BINDING PROTEIN ABC TRANSPORTER CYDD-RELATED"/>
    <property type="match status" value="1"/>
</dbReference>
<dbReference type="Proteomes" id="UP001442841">
    <property type="component" value="Chromosome"/>
</dbReference>
<dbReference type="EMBL" id="CP154795">
    <property type="protein sequence ID" value="XAN06276.1"/>
    <property type="molecule type" value="Genomic_DNA"/>
</dbReference>
<feature type="region of interest" description="Disordered" evidence="7">
    <location>
        <begin position="548"/>
        <end position="572"/>
    </location>
</feature>
<evidence type="ECO:0000256" key="2">
    <source>
        <dbReference type="ARBA" id="ARBA00022692"/>
    </source>
</evidence>
<dbReference type="Gene3D" id="3.40.50.300">
    <property type="entry name" value="P-loop containing nucleotide triphosphate hydrolases"/>
    <property type="match status" value="1"/>
</dbReference>
<feature type="transmembrane region" description="Helical" evidence="8">
    <location>
        <begin position="20"/>
        <end position="41"/>
    </location>
</feature>
<dbReference type="NCBIfam" id="TIGR02857">
    <property type="entry name" value="CydD"/>
    <property type="match status" value="1"/>
</dbReference>
<dbReference type="Pfam" id="PF00664">
    <property type="entry name" value="ABC_membrane"/>
    <property type="match status" value="1"/>
</dbReference>
<evidence type="ECO:0000313" key="12">
    <source>
        <dbReference type="Proteomes" id="UP001442841"/>
    </source>
</evidence>
<keyword evidence="4" id="KW-0067">ATP-binding</keyword>
<evidence type="ECO:0000256" key="8">
    <source>
        <dbReference type="SAM" id="Phobius"/>
    </source>
</evidence>
<dbReference type="PROSITE" id="PS50929">
    <property type="entry name" value="ABC_TM1F"/>
    <property type="match status" value="1"/>
</dbReference>
<organism evidence="11 12">
    <name type="scientific">Ammonicoccus fulvus</name>
    <dbReference type="NCBI Taxonomy" id="3138240"/>
    <lineage>
        <taxon>Bacteria</taxon>
        <taxon>Bacillati</taxon>
        <taxon>Actinomycetota</taxon>
        <taxon>Actinomycetes</taxon>
        <taxon>Propionibacteriales</taxon>
        <taxon>Propionibacteriaceae</taxon>
        <taxon>Ammonicoccus</taxon>
    </lineage>
</organism>
<dbReference type="SUPFAM" id="SSF90123">
    <property type="entry name" value="ABC transporter transmembrane region"/>
    <property type="match status" value="1"/>
</dbReference>
<evidence type="ECO:0000256" key="7">
    <source>
        <dbReference type="SAM" id="MobiDB-lite"/>
    </source>
</evidence>
<dbReference type="Gene3D" id="1.20.1560.10">
    <property type="entry name" value="ABC transporter type 1, transmembrane domain"/>
    <property type="match status" value="1"/>
</dbReference>
<feature type="transmembrane region" description="Helical" evidence="8">
    <location>
        <begin position="243"/>
        <end position="271"/>
    </location>
</feature>
<keyword evidence="3" id="KW-0547">Nucleotide-binding</keyword>
<dbReference type="CDD" id="cd03228">
    <property type="entry name" value="ABCC_MRP_Like"/>
    <property type="match status" value="1"/>
</dbReference>
<feature type="domain" description="ABC transporter" evidence="9">
    <location>
        <begin position="338"/>
        <end position="568"/>
    </location>
</feature>
<sequence>MAGAIDHRLLTRARATRTYLVAGVAVGSATATLVVCQAWLLSRLIAGVFETRSLDGLPFGGLLPALGLLALVIVGRAALAWFNSWVAHRSAAAVKSQLRADIINARLRAPGRTQTSTGSLIALLSHGLDALDGYFSRYLPQLALAVTVPLIVGVAILTQNVLSAMIVAITLPLIPLFMVLIGLATKAKMAKSWRTQRRLANHFADLVTGLPTLQAFGRARNQTIGLEKTEKKHRSETMSTLRVTFLSGFALELLATYSVALVAVPIGLLIVDQKLDLLTGLFVLILVPEVYLPVRQVGLHYHDSIDGIAAADDAFAVIEAAGGKPGTVPAPALTDATIAFDRVGFTYPGAKVPALAELSAEVRPGELVALAGPSGCGKSTALALLMGFQFPTEGSISVGRQQLFELDIDSWRSQLAWVAQEPGLTSGTIADNVALGNPDASPAAIADALRRAGAPDLAPGRIVDDAGENLSAGEIRRIAMARALLRIDAGARLLVLDEPTAGLDSDTEAAVLAGVRRSGAGALVVTHRPAVLAAADRVIELVPPALAETSVEERGPSVAKPTPADEAAEVSR</sequence>
<dbReference type="InterPro" id="IPR017871">
    <property type="entry name" value="ABC_transporter-like_CS"/>
</dbReference>
<dbReference type="InterPro" id="IPR036640">
    <property type="entry name" value="ABC1_TM_sf"/>
</dbReference>
<dbReference type="InterPro" id="IPR014216">
    <property type="entry name" value="ABC_transptr_CydD"/>
</dbReference>
<dbReference type="RefSeq" id="WP_425307709.1">
    <property type="nucleotide sequence ID" value="NZ_CP154795.1"/>
</dbReference>
<evidence type="ECO:0000313" key="11">
    <source>
        <dbReference type="EMBL" id="XAN06276.1"/>
    </source>
</evidence>
<keyword evidence="6 8" id="KW-0472">Membrane</keyword>
<evidence type="ECO:0000256" key="5">
    <source>
        <dbReference type="ARBA" id="ARBA00022989"/>
    </source>
</evidence>
<evidence type="ECO:0000259" key="9">
    <source>
        <dbReference type="PROSITE" id="PS50893"/>
    </source>
</evidence>
<dbReference type="InterPro" id="IPR011527">
    <property type="entry name" value="ABC1_TM_dom"/>
</dbReference>
<proteinExistence type="predicted"/>
<feature type="transmembrane region" description="Helical" evidence="8">
    <location>
        <begin position="61"/>
        <end position="82"/>
    </location>
</feature>
<dbReference type="PROSITE" id="PS50893">
    <property type="entry name" value="ABC_TRANSPORTER_2"/>
    <property type="match status" value="1"/>
</dbReference>
<dbReference type="PROSITE" id="PS00211">
    <property type="entry name" value="ABC_TRANSPORTER_1"/>
    <property type="match status" value="1"/>
</dbReference>
<feature type="transmembrane region" description="Helical" evidence="8">
    <location>
        <begin position="138"/>
        <end position="158"/>
    </location>
</feature>
<dbReference type="InterPro" id="IPR003439">
    <property type="entry name" value="ABC_transporter-like_ATP-bd"/>
</dbReference>
<evidence type="ECO:0000256" key="1">
    <source>
        <dbReference type="ARBA" id="ARBA00004651"/>
    </source>
</evidence>
<feature type="domain" description="ABC transmembrane type-1" evidence="10">
    <location>
        <begin position="21"/>
        <end position="306"/>
    </location>
</feature>
<evidence type="ECO:0000256" key="4">
    <source>
        <dbReference type="ARBA" id="ARBA00022840"/>
    </source>
</evidence>
<dbReference type="InterPro" id="IPR039421">
    <property type="entry name" value="Type_1_exporter"/>
</dbReference>
<keyword evidence="2 8" id="KW-0812">Transmembrane</keyword>
<dbReference type="InterPro" id="IPR027417">
    <property type="entry name" value="P-loop_NTPase"/>
</dbReference>
<evidence type="ECO:0000256" key="6">
    <source>
        <dbReference type="ARBA" id="ARBA00023136"/>
    </source>
</evidence>
<accession>A0ABZ3FNN3</accession>
<name>A0ABZ3FNN3_9ACTN</name>
<dbReference type="SUPFAM" id="SSF52540">
    <property type="entry name" value="P-loop containing nucleoside triphosphate hydrolases"/>
    <property type="match status" value="1"/>
</dbReference>
<protein>
    <submittedName>
        <fullName evidence="11">Thiol reductant ABC exporter subunit CydD</fullName>
    </submittedName>
</protein>
<feature type="transmembrane region" description="Helical" evidence="8">
    <location>
        <begin position="164"/>
        <end position="184"/>
    </location>
</feature>
<dbReference type="PANTHER" id="PTHR24221">
    <property type="entry name" value="ATP-BINDING CASSETTE SUB-FAMILY B"/>
    <property type="match status" value="1"/>
</dbReference>
<keyword evidence="12" id="KW-1185">Reference proteome</keyword>
<reference evidence="11 12" key="1">
    <citation type="submission" date="2024-04" db="EMBL/GenBank/DDBJ databases">
        <title>Isolation of an actinomycete strain from pig manure.</title>
        <authorList>
            <person name="Gong T."/>
            <person name="Yu Z."/>
            <person name="An M."/>
            <person name="Wei C."/>
            <person name="Yang W."/>
            <person name="Liu L."/>
        </authorList>
    </citation>
    <scope>NUCLEOTIDE SEQUENCE [LARGE SCALE GENOMIC DNA]</scope>
    <source>
        <strain evidence="11 12">ZF39</strain>
    </source>
</reference>
<dbReference type="Pfam" id="PF00005">
    <property type="entry name" value="ABC_tran"/>
    <property type="match status" value="1"/>
</dbReference>
<evidence type="ECO:0000256" key="3">
    <source>
        <dbReference type="ARBA" id="ARBA00022741"/>
    </source>
</evidence>
<gene>
    <name evidence="11" type="primary">cydD</name>
    <name evidence="11" type="ORF">AADG42_02795</name>
</gene>
<dbReference type="InterPro" id="IPR003593">
    <property type="entry name" value="AAA+_ATPase"/>
</dbReference>
<keyword evidence="5 8" id="KW-1133">Transmembrane helix</keyword>
<comment type="subcellular location">
    <subcellularLocation>
        <location evidence="1">Cell membrane</location>
        <topology evidence="1">Multi-pass membrane protein</topology>
    </subcellularLocation>
</comment>
<dbReference type="CDD" id="cd18584">
    <property type="entry name" value="ABC_6TM_AarD_CydD"/>
    <property type="match status" value="1"/>
</dbReference>